<proteinExistence type="predicted"/>
<protein>
    <submittedName>
        <fullName evidence="2">Uncharacterized protein</fullName>
    </submittedName>
</protein>
<evidence type="ECO:0000256" key="1">
    <source>
        <dbReference type="SAM" id="Phobius"/>
    </source>
</evidence>
<dbReference type="Proteomes" id="UP000293613">
    <property type="component" value="Unassembled WGS sequence"/>
</dbReference>
<feature type="transmembrane region" description="Helical" evidence="1">
    <location>
        <begin position="35"/>
        <end position="55"/>
    </location>
</feature>
<dbReference type="EMBL" id="RSCO01000020">
    <property type="protein sequence ID" value="RYM95309.1"/>
    <property type="molecule type" value="Genomic_DNA"/>
</dbReference>
<comment type="caution">
    <text evidence="2">The sequence shown here is derived from an EMBL/GenBank/DDBJ whole genome shotgun (WGS) entry which is preliminary data.</text>
</comment>
<dbReference type="AlphaFoldDB" id="A0A8B3RIW3"/>
<feature type="transmembrane region" description="Helical" evidence="1">
    <location>
        <begin position="6"/>
        <end position="28"/>
    </location>
</feature>
<feature type="transmembrane region" description="Helical" evidence="1">
    <location>
        <begin position="235"/>
        <end position="257"/>
    </location>
</feature>
<keyword evidence="1" id="KW-1133">Transmembrane helix</keyword>
<keyword evidence="1" id="KW-0472">Membrane</keyword>
<organism evidence="2 3">
    <name type="scientific">Bifidobacterium animalis subsp. lactis</name>
    <name type="common">Bifidobacterium lactis</name>
    <dbReference type="NCBI Taxonomy" id="302911"/>
    <lineage>
        <taxon>Bacteria</taxon>
        <taxon>Bacillati</taxon>
        <taxon>Actinomycetota</taxon>
        <taxon>Actinomycetes</taxon>
        <taxon>Bifidobacteriales</taxon>
        <taxon>Bifidobacteriaceae</taxon>
        <taxon>Bifidobacterium</taxon>
    </lineage>
</organism>
<gene>
    <name evidence="2" type="ORF">PG2011B_0778</name>
</gene>
<accession>A0A8B3RIW3</accession>
<dbReference type="RefSeq" id="WP_130077400.1">
    <property type="nucleotide sequence ID" value="NZ_RSCO01000020.1"/>
</dbReference>
<sequence length="383" mass="42678">MVTIFNMVLLLLYVTSIVSLASATINGVKRDNAKALWNCALGLVFLVCAGAWHWFYFKSGHAFVALFRESVDEIMFDITFTVLDIGLPRVVTQIIRFVLVTIPYWIEIALAFLALKGGDSATACMLEAEAAEKAKQAALRAERYAKNRARVVVNVTEDASPVYSDLSSDDISRLRMKAKHNALTEDERVLYSEYLRQQQAEGKWDPEENAYKNRKRKREKSEFDWHGVFLKVRKAVVVLVVVGIGFRFGGAAVSNLVNKTFEPGSDVWQSSPLESVNDFGGSYDDLSDEDEQKAEYMMYRQQGGSWSFDEWTRFLDEVRACEDEAGLMSLSEELEASGFKASGGFDFGSFVQALKNSNGDGGSNIGHYFGDNGGQVTIEDLGN</sequence>
<evidence type="ECO:0000313" key="3">
    <source>
        <dbReference type="Proteomes" id="UP000293613"/>
    </source>
</evidence>
<name>A0A8B3RIW3_BIFAN</name>
<keyword evidence="1" id="KW-0812">Transmembrane</keyword>
<feature type="transmembrane region" description="Helical" evidence="1">
    <location>
        <begin position="94"/>
        <end position="115"/>
    </location>
</feature>
<evidence type="ECO:0000313" key="2">
    <source>
        <dbReference type="EMBL" id="RYM95309.1"/>
    </source>
</evidence>
<reference evidence="2 3" key="1">
    <citation type="journal article" date="2019" name="Appl. Environ. Microbiol.">
        <title>Dissecting the evolutionary development of the Bifidobacterium animalis species through comparative genomics analyses.</title>
        <authorList>
            <person name="Lugli G.A."/>
            <person name="Mancino W."/>
            <person name="Milani C."/>
            <person name="Duranti S."/>
            <person name="Mancabelli L."/>
            <person name="Napoli S."/>
            <person name="Mangifesta M."/>
            <person name="Viappiani A."/>
            <person name="Anzalone R."/>
            <person name="Longhi G."/>
            <person name="van Sinderen D."/>
            <person name="Ventura M."/>
            <person name="Turroni F."/>
        </authorList>
    </citation>
    <scope>NUCLEOTIDE SEQUENCE [LARGE SCALE GENOMIC DNA]</scope>
    <source>
        <strain evidence="2 3">2011B</strain>
    </source>
</reference>